<dbReference type="EMBL" id="JNBY01000095">
    <property type="protein sequence ID" value="KDN83447.1"/>
    <property type="molecule type" value="Genomic_DNA"/>
</dbReference>
<accession>A0A066YQB5</accession>
<reference evidence="1 2" key="1">
    <citation type="submission" date="2014-05" db="EMBL/GenBank/DDBJ databases">
        <title>Draft Genome Sequence of Kitasatospora cheerisanensis KCTC 2395.</title>
        <authorList>
            <person name="Nam D.H."/>
        </authorList>
    </citation>
    <scope>NUCLEOTIDE SEQUENCE [LARGE SCALE GENOMIC DNA]</scope>
    <source>
        <strain evidence="1 2">KCTC 2395</strain>
    </source>
</reference>
<dbReference type="RefSeq" id="WP_157032165.1">
    <property type="nucleotide sequence ID" value="NZ_KK853997.1"/>
</dbReference>
<dbReference type="PATRIC" id="fig|1348663.4.peg.4764"/>
<dbReference type="AlphaFoldDB" id="A0A066YQB5"/>
<evidence type="ECO:0000313" key="1">
    <source>
        <dbReference type="EMBL" id="KDN83447.1"/>
    </source>
</evidence>
<evidence type="ECO:0000313" key="2">
    <source>
        <dbReference type="Proteomes" id="UP000027178"/>
    </source>
</evidence>
<sequence>MIAIIAAAALAVMAGLLARPGLQRRLAAHRLHAEIRSNTPTRQHNEERR</sequence>
<keyword evidence="2" id="KW-1185">Reference proteome</keyword>
<dbReference type="Proteomes" id="UP000027178">
    <property type="component" value="Unassembled WGS sequence"/>
</dbReference>
<name>A0A066YQB5_9ACTN</name>
<gene>
    <name evidence="1" type="ORF">KCH_49290</name>
</gene>
<protein>
    <submittedName>
        <fullName evidence="1">Uncharacterized protein</fullName>
    </submittedName>
</protein>
<comment type="caution">
    <text evidence="1">The sequence shown here is derived from an EMBL/GenBank/DDBJ whole genome shotgun (WGS) entry which is preliminary data.</text>
</comment>
<organism evidence="1 2">
    <name type="scientific">Kitasatospora cheerisanensis KCTC 2395</name>
    <dbReference type="NCBI Taxonomy" id="1348663"/>
    <lineage>
        <taxon>Bacteria</taxon>
        <taxon>Bacillati</taxon>
        <taxon>Actinomycetota</taxon>
        <taxon>Actinomycetes</taxon>
        <taxon>Kitasatosporales</taxon>
        <taxon>Streptomycetaceae</taxon>
        <taxon>Kitasatospora</taxon>
    </lineage>
</organism>
<proteinExistence type="predicted"/>
<dbReference type="HOGENOM" id="CLU_3136696_0_0_11"/>